<evidence type="ECO:0000259" key="1">
    <source>
        <dbReference type="SMART" id="SM00481"/>
    </source>
</evidence>
<dbReference type="InterPro" id="IPR052018">
    <property type="entry name" value="PHP_domain"/>
</dbReference>
<comment type="caution">
    <text evidence="2">The sequence shown here is derived from an EMBL/GenBank/DDBJ whole genome shotgun (WGS) entry which is preliminary data.</text>
</comment>
<dbReference type="GO" id="GO:0035312">
    <property type="term" value="F:5'-3' DNA exonuclease activity"/>
    <property type="evidence" value="ECO:0007669"/>
    <property type="project" value="TreeGrafter"/>
</dbReference>
<organism evidence="2 3">
    <name type="scientific">Arsenicitalea aurantiaca</name>
    <dbReference type="NCBI Taxonomy" id="1783274"/>
    <lineage>
        <taxon>Bacteria</taxon>
        <taxon>Pseudomonadati</taxon>
        <taxon>Pseudomonadota</taxon>
        <taxon>Alphaproteobacteria</taxon>
        <taxon>Hyphomicrobiales</taxon>
        <taxon>Devosiaceae</taxon>
        <taxon>Arsenicitalea</taxon>
    </lineage>
</organism>
<dbReference type="OrthoDB" id="9808747at2"/>
<dbReference type="PANTHER" id="PTHR42924:SF11">
    <property type="entry name" value="POLYMERASE_HISTIDINOL PHOSPHATASE N-TERMINAL DOMAIN-CONTAINING PROTEIN"/>
    <property type="match status" value="1"/>
</dbReference>
<dbReference type="SUPFAM" id="SSF89550">
    <property type="entry name" value="PHP domain-like"/>
    <property type="match status" value="1"/>
</dbReference>
<evidence type="ECO:0000313" key="2">
    <source>
        <dbReference type="EMBL" id="RUT31091.1"/>
    </source>
</evidence>
<evidence type="ECO:0000313" key="3">
    <source>
        <dbReference type="Proteomes" id="UP000281547"/>
    </source>
</evidence>
<sequence>MMLDAFSAPGRFLRGNLHTHSDRSDGALPPAEVCRRYRQAGYDFLCISDHFLDRFGFPLTDTTPFRTEGFTTLLGAELHGPQTHLGDHWHILAVGLPSDFAAAGDSEAGPDLARRAREAGAFVGIAHPQWYGLNTADGLSIDAAHAVEIYNHTCEMLSARPDGVALLDQLLQEGRMLTGFAADDAHFKSNDPFGGWVMVKAEDMAPETILEALKAGRYYASQGPQIHDVRRDGDSLVVTTSPVRSIALAGRGARSAAVHGDGITEARLALTSFAGSWCRLVVTDGAGRRAWAQPARID</sequence>
<dbReference type="EMBL" id="RZNJ01000003">
    <property type="protein sequence ID" value="RUT31091.1"/>
    <property type="molecule type" value="Genomic_DNA"/>
</dbReference>
<dbReference type="Proteomes" id="UP000281547">
    <property type="component" value="Unassembled WGS sequence"/>
</dbReference>
<dbReference type="InterPro" id="IPR003141">
    <property type="entry name" value="Pol/His_phosphatase_N"/>
</dbReference>
<gene>
    <name evidence="2" type="ORF">EMQ25_09445</name>
</gene>
<dbReference type="PANTHER" id="PTHR42924">
    <property type="entry name" value="EXONUCLEASE"/>
    <property type="match status" value="1"/>
</dbReference>
<name>A0A433XAH2_9HYPH</name>
<protein>
    <submittedName>
        <fullName evidence="2">PHP domain-containing protein</fullName>
    </submittedName>
</protein>
<dbReference type="Gene3D" id="3.20.20.140">
    <property type="entry name" value="Metal-dependent hydrolases"/>
    <property type="match status" value="1"/>
</dbReference>
<accession>A0A433XAH2</accession>
<dbReference type="SMART" id="SM00481">
    <property type="entry name" value="POLIIIAc"/>
    <property type="match status" value="1"/>
</dbReference>
<dbReference type="InterPro" id="IPR016195">
    <property type="entry name" value="Pol/histidinol_Pase-like"/>
</dbReference>
<dbReference type="AlphaFoldDB" id="A0A433XAH2"/>
<feature type="domain" description="Polymerase/histidinol phosphatase N-terminal" evidence="1">
    <location>
        <begin position="15"/>
        <end position="82"/>
    </location>
</feature>
<proteinExistence type="predicted"/>
<dbReference type="NCBIfam" id="NF038032">
    <property type="entry name" value="CehA_McbA_metalo"/>
    <property type="match status" value="1"/>
</dbReference>
<reference evidence="2 3" key="1">
    <citation type="journal article" date="2016" name="Int. J. Syst. Evol. Microbiol.">
        <title>Arsenicitalea aurantiaca gen. nov., sp. nov., a new member of the family Hyphomicrobiaceae, isolated from high-arsenic sediment.</title>
        <authorList>
            <person name="Mu Y."/>
            <person name="Zhou L."/>
            <person name="Zeng X.C."/>
            <person name="Liu L."/>
            <person name="Pan Y."/>
            <person name="Chen X."/>
            <person name="Wang J."/>
            <person name="Li S."/>
            <person name="Li W.J."/>
            <person name="Wang Y."/>
        </authorList>
    </citation>
    <scope>NUCLEOTIDE SEQUENCE [LARGE SCALE GENOMIC DNA]</scope>
    <source>
        <strain evidence="2 3">42-50</strain>
    </source>
</reference>
<dbReference type="GO" id="GO:0004534">
    <property type="term" value="F:5'-3' RNA exonuclease activity"/>
    <property type="evidence" value="ECO:0007669"/>
    <property type="project" value="TreeGrafter"/>
</dbReference>
<keyword evidence="3" id="KW-1185">Reference proteome</keyword>